<evidence type="ECO:0000256" key="1">
    <source>
        <dbReference type="SAM" id="MobiDB-lite"/>
    </source>
</evidence>
<feature type="compositionally biased region" description="Acidic residues" evidence="1">
    <location>
        <begin position="872"/>
        <end position="885"/>
    </location>
</feature>
<dbReference type="InterPro" id="IPR029787">
    <property type="entry name" value="Nucleotide_cyclase"/>
</dbReference>
<proteinExistence type="predicted"/>
<sequence>MDNVKDLVLGSICPCLFRRCRLWRPIPNFVKADINGFKIVDSIHFSQSEDVCNILRASGETNYIIDDDILSDNFDGEFQETGSYLSIDNMCYQYGKVDLHPLLNVDMLKRNESRYRVMMSLRGNENLRPPIDINEIVSFVPNLILNNLMNNSKDVKIDLDNDSAISLKTSEYDAIIVFCDASGFTSLADSLCRSKYGAVRLGNCLNKFFDPLIDTIYSWGGEILSFSGDAVTACWLISPTPNGDNSEFDTQRINSSLCALSCCGELHLGLNEFPTPVTDKVLSLHIGVGYGQLKLTPIKVDQDSAISFIITGSSIVEATKGETQASGGETVIGPNVFEILKNVVRTTPMESGWHKVKHITCSLPICPKNKDDKQLNKDILPLLEQLIQPNIFNQVCSGLGSFSNEMRRISAVFVGLRSISILDSKIEDHAAKLHVECKKISSSYGGTLNKINVDDKGVIALLLFGLPPDYRCDYATRAVNAARKIVSKCRASAGVVTGYAWCGLLGNNIRKEYTALGDLINLSARLMELADDGQVLVDRVTFKRVKKIPLVLSAHKKVKGKTGNFDIYQVCNKYELNSQILFKKTKMTNYIPNFVGKLINWKNWPFRQNISKILDPLILKGGIKNILATKGEGLVEAILLSTYYFGTKNWMALRVENGNWKGLIDKILSTDKISTAKQLLAPRFHSKLGALFDSSFFDKDTTMLKRFSFGLDLESARKVWGSPYEVLIEIFRGYAKLFGSAGIVIIVEAFKDDPMLEDMIKVVLSDSNRIKKVAILTLGTKRIKNVPTSVIGTLSREESRNLTAHILRQPIDSANIDLLSEYVYRITGGASRYLSQTIKLLITKGIIKWEGMNYSNRSENGNDHSKDSDNGMCDDESSSDSDSDSDFSVSIASGDEFSEEDLESINGDDLMLNIEEYGGIVLDESLDTAPIIESMWTEAIKIVDNLPEDLLKGALSIVKSTGNFSSESVEPNILESLEMEGVIRIIKETGGNMSENISYTLTNDAIRRVLTEKYISRTYNQTL</sequence>
<reference evidence="3 4" key="2">
    <citation type="journal article" date="2013" name="PLoS ONE">
        <title>Whole genome mapping and re-organization of the nuclear and mitochondrial genomes of Babesia microti isolates.</title>
        <authorList>
            <person name="Cornillot E."/>
            <person name="Dassouli A."/>
            <person name="Garg A."/>
            <person name="Pachikara N."/>
            <person name="Randazzo S."/>
            <person name="Depoix D."/>
            <person name="Carcy B."/>
            <person name="Delbecq S."/>
            <person name="Frutos R."/>
            <person name="Silva J.C."/>
            <person name="Sutton R."/>
            <person name="Krause P.J."/>
            <person name="Mamoun C.B."/>
        </authorList>
    </citation>
    <scope>NUCLEOTIDE SEQUENCE [LARGE SCALE GENOMIC DNA]</scope>
    <source>
        <strain evidence="3 4">RI</strain>
    </source>
</reference>
<name>I7J954_BABMR</name>
<dbReference type="EC" id="4.6.1.1" evidence="3"/>
<accession>I7J954</accession>
<dbReference type="RefSeq" id="XP_012650121.1">
    <property type="nucleotide sequence ID" value="XM_012794667.1"/>
</dbReference>
<dbReference type="PANTHER" id="PTHR47455">
    <property type="entry name" value="ADENYLYL CYCLASE BETA"/>
    <property type="match status" value="1"/>
</dbReference>
<reference evidence="3 4" key="3">
    <citation type="journal article" date="2016" name="Sci. Rep.">
        <title>Genome-wide diversity and gene expression profiling of Babesia microti isolates identify polymorphic genes that mediate host-pathogen interactions.</title>
        <authorList>
            <person name="Silva J.C."/>
            <person name="Cornillot E."/>
            <person name="McCracken C."/>
            <person name="Usmani-Brown S."/>
            <person name="Dwivedi A."/>
            <person name="Ifeonu O.O."/>
            <person name="Crabtree J."/>
            <person name="Gotia H.T."/>
            <person name="Virji A.Z."/>
            <person name="Reynes C."/>
            <person name="Colinge J."/>
            <person name="Kumar V."/>
            <person name="Lawres L."/>
            <person name="Pazzi J.E."/>
            <person name="Pablo J.V."/>
            <person name="Hung C."/>
            <person name="Brancato J."/>
            <person name="Kumari P."/>
            <person name="Orvis J."/>
            <person name="Tretina K."/>
            <person name="Chibucos M."/>
            <person name="Ott S."/>
            <person name="Sadzewicz L."/>
            <person name="Sengamalay N."/>
            <person name="Shetty A.C."/>
            <person name="Su Q."/>
            <person name="Tallon L."/>
            <person name="Fraser C.M."/>
            <person name="Frutos R."/>
            <person name="Molina D.M."/>
            <person name="Krause P.J."/>
            <person name="Ben Mamoun C."/>
        </authorList>
    </citation>
    <scope>NUCLEOTIDE SEQUENCE [LARGE SCALE GENOMIC DNA]</scope>
    <source>
        <strain evidence="3 4">RI</strain>
    </source>
</reference>
<dbReference type="GO" id="GO:0009190">
    <property type="term" value="P:cyclic nucleotide biosynthetic process"/>
    <property type="evidence" value="ECO:0007669"/>
    <property type="project" value="InterPro"/>
</dbReference>
<dbReference type="OrthoDB" id="194468at2759"/>
<dbReference type="CDD" id="cd07302">
    <property type="entry name" value="CHD"/>
    <property type="match status" value="1"/>
</dbReference>
<feature type="domain" description="Guanylate cyclase" evidence="2">
    <location>
        <begin position="175"/>
        <end position="322"/>
    </location>
</feature>
<dbReference type="AlphaFoldDB" id="I7J954"/>
<dbReference type="Gene3D" id="3.30.70.1230">
    <property type="entry name" value="Nucleotide cyclase"/>
    <property type="match status" value="2"/>
</dbReference>
<organism evidence="3 4">
    <name type="scientific">Babesia microti (strain RI)</name>
    <dbReference type="NCBI Taxonomy" id="1133968"/>
    <lineage>
        <taxon>Eukaryota</taxon>
        <taxon>Sar</taxon>
        <taxon>Alveolata</taxon>
        <taxon>Apicomplexa</taxon>
        <taxon>Aconoidasida</taxon>
        <taxon>Piroplasmida</taxon>
        <taxon>Babesiidae</taxon>
        <taxon>Babesia</taxon>
    </lineage>
</organism>
<dbReference type="SUPFAM" id="SSF55073">
    <property type="entry name" value="Nucleotide cyclase"/>
    <property type="match status" value="2"/>
</dbReference>
<reference evidence="3 4" key="1">
    <citation type="journal article" date="2012" name="Nucleic Acids Res.">
        <title>Sequencing of the smallest Apicomplexan genome from the human pathogen Babesia microti.</title>
        <authorList>
            <person name="Cornillot E."/>
            <person name="Hadj-Kaddour K."/>
            <person name="Dassouli A."/>
            <person name="Noel B."/>
            <person name="Ranwez V."/>
            <person name="Vacherie B."/>
            <person name="Augagneur Y."/>
            <person name="Bres V."/>
            <person name="Duclos A."/>
            <person name="Randazzo S."/>
            <person name="Carcy B."/>
            <person name="Debierre-Grockiego F."/>
            <person name="Delbecq S."/>
            <person name="Moubri-Menage K."/>
            <person name="Shams-Eldin H."/>
            <person name="Usmani-Brown S."/>
            <person name="Bringaud F."/>
            <person name="Wincker P."/>
            <person name="Vivares C.P."/>
            <person name="Schwarz R.T."/>
            <person name="Schetters T.P."/>
            <person name="Krause P.J."/>
            <person name="Gorenflot A."/>
            <person name="Berry V."/>
            <person name="Barbe V."/>
            <person name="Ben Mamoun C."/>
        </authorList>
    </citation>
    <scope>NUCLEOTIDE SEQUENCE [LARGE SCALE GENOMIC DNA]</scope>
    <source>
        <strain evidence="3 4">RI</strain>
    </source>
</reference>
<dbReference type="EMBL" id="LN871599">
    <property type="protein sequence ID" value="CCF75713.1"/>
    <property type="molecule type" value="Genomic_DNA"/>
</dbReference>
<dbReference type="Proteomes" id="UP000002899">
    <property type="component" value="Chromosome IV"/>
</dbReference>
<evidence type="ECO:0000313" key="3">
    <source>
        <dbReference type="EMBL" id="CCF75713.1"/>
    </source>
</evidence>
<evidence type="ECO:0000313" key="4">
    <source>
        <dbReference type="Proteomes" id="UP000002899"/>
    </source>
</evidence>
<dbReference type="GeneID" id="24426165"/>
<evidence type="ECO:0000259" key="2">
    <source>
        <dbReference type="PROSITE" id="PS50125"/>
    </source>
</evidence>
<dbReference type="KEGG" id="bmic:BmR1_04g07620"/>
<dbReference type="PANTHER" id="PTHR47455:SF1">
    <property type="entry name" value="GUANYLATE CYCLASE DOMAIN-CONTAINING PROTEIN"/>
    <property type="match status" value="1"/>
</dbReference>
<dbReference type="GO" id="GO:0035556">
    <property type="term" value="P:intracellular signal transduction"/>
    <property type="evidence" value="ECO:0007669"/>
    <property type="project" value="InterPro"/>
</dbReference>
<protein>
    <submittedName>
        <fullName evidence="3">Adenylate cyclase type 10</fullName>
        <ecNumber evidence="3">4.6.1.1</ecNumber>
    </submittedName>
</protein>
<keyword evidence="4" id="KW-1185">Reference proteome</keyword>
<keyword evidence="3" id="KW-0456">Lyase</keyword>
<dbReference type="GO" id="GO:0004016">
    <property type="term" value="F:adenylate cyclase activity"/>
    <property type="evidence" value="ECO:0007669"/>
    <property type="project" value="UniProtKB-EC"/>
</dbReference>
<feature type="region of interest" description="Disordered" evidence="1">
    <location>
        <begin position="858"/>
        <end position="892"/>
    </location>
</feature>
<gene>
    <name evidence="3" type="ORF">BmR1_04g07620</name>
</gene>
<feature type="compositionally biased region" description="Basic and acidic residues" evidence="1">
    <location>
        <begin position="860"/>
        <end position="869"/>
    </location>
</feature>
<dbReference type="PROSITE" id="PS50125">
    <property type="entry name" value="GUANYLATE_CYCLASE_2"/>
    <property type="match status" value="1"/>
</dbReference>
<dbReference type="InterPro" id="IPR001054">
    <property type="entry name" value="A/G_cyclase"/>
</dbReference>
<dbReference type="VEuPathDB" id="PiroplasmaDB:BmR1_04g07620"/>